<evidence type="ECO:0000313" key="2">
    <source>
        <dbReference type="EMBL" id="MSU08508.1"/>
    </source>
</evidence>
<reference evidence="2 3" key="1">
    <citation type="submission" date="2019-08" db="EMBL/GenBank/DDBJ databases">
        <title>In-depth cultivation of the pig gut microbiome towards novel bacterial diversity and tailored functional studies.</title>
        <authorList>
            <person name="Wylensek D."/>
            <person name="Hitch T.C.A."/>
            <person name="Clavel T."/>
        </authorList>
    </citation>
    <scope>NUCLEOTIDE SEQUENCE [LARGE SCALE GENOMIC DNA]</scope>
    <source>
        <strain evidence="2 3">WCA-693-APC-5D-A</strain>
    </source>
</reference>
<comment type="caution">
    <text evidence="2">The sequence shown here is derived from an EMBL/GenBank/DDBJ whole genome shotgun (WGS) entry which is preliminary data.</text>
</comment>
<dbReference type="AlphaFoldDB" id="A0A6I2UAH2"/>
<dbReference type="InterPro" id="IPR004360">
    <property type="entry name" value="Glyas_Fos-R_dOase_dom"/>
</dbReference>
<dbReference type="Proteomes" id="UP000433181">
    <property type="component" value="Unassembled WGS sequence"/>
</dbReference>
<dbReference type="InterPro" id="IPR029068">
    <property type="entry name" value="Glyas_Bleomycin-R_OHBP_Dase"/>
</dbReference>
<dbReference type="SUPFAM" id="SSF54593">
    <property type="entry name" value="Glyoxalase/Bleomycin resistance protein/Dihydroxybiphenyl dioxygenase"/>
    <property type="match status" value="1"/>
</dbReference>
<feature type="domain" description="VOC" evidence="1">
    <location>
        <begin position="4"/>
        <end position="132"/>
    </location>
</feature>
<keyword evidence="2" id="KW-0456">Lyase</keyword>
<sequence>MEYRLVHNCIKVRDLARSLDFYARALHLHEKRRVQCGPVTLVYLGDEAGSEHELELNYRPGADGGHESGAGSAAAFGDTGNAGSTHFAFVADDYESALAEHRAMGCVLLENEANNIYFIKDPDGYIIEIMPKGHFSMTERGKFDED</sequence>
<dbReference type="EMBL" id="VUNR01000008">
    <property type="protein sequence ID" value="MSU08508.1"/>
    <property type="molecule type" value="Genomic_DNA"/>
</dbReference>
<dbReference type="GO" id="GO:0016829">
    <property type="term" value="F:lyase activity"/>
    <property type="evidence" value="ECO:0007669"/>
    <property type="project" value="UniProtKB-KW"/>
</dbReference>
<evidence type="ECO:0000259" key="1">
    <source>
        <dbReference type="PROSITE" id="PS51819"/>
    </source>
</evidence>
<name>A0A6I2UAH2_9FIRM</name>
<dbReference type="InterPro" id="IPR037523">
    <property type="entry name" value="VOC_core"/>
</dbReference>
<organism evidence="2 3">
    <name type="scientific">Anaerovibrio slackiae</name>
    <dbReference type="NCBI Taxonomy" id="2652309"/>
    <lineage>
        <taxon>Bacteria</taxon>
        <taxon>Bacillati</taxon>
        <taxon>Bacillota</taxon>
        <taxon>Negativicutes</taxon>
        <taxon>Selenomonadales</taxon>
        <taxon>Selenomonadaceae</taxon>
        <taxon>Anaerovibrio</taxon>
    </lineage>
</organism>
<dbReference type="Gene3D" id="3.10.180.10">
    <property type="entry name" value="2,3-Dihydroxybiphenyl 1,2-Dioxygenase, domain 1"/>
    <property type="match status" value="1"/>
</dbReference>
<gene>
    <name evidence="2" type="ORF">FYJ84_05860</name>
</gene>
<proteinExistence type="predicted"/>
<dbReference type="PROSITE" id="PS51819">
    <property type="entry name" value="VOC"/>
    <property type="match status" value="1"/>
</dbReference>
<evidence type="ECO:0000313" key="3">
    <source>
        <dbReference type="Proteomes" id="UP000433181"/>
    </source>
</evidence>
<dbReference type="Pfam" id="PF00903">
    <property type="entry name" value="Glyoxalase"/>
    <property type="match status" value="1"/>
</dbReference>
<keyword evidence="3" id="KW-1185">Reference proteome</keyword>
<accession>A0A6I2UAH2</accession>
<protein>
    <submittedName>
        <fullName evidence="2">Lactoylglutathione lyase</fullName>
    </submittedName>
</protein>